<accession>A0ACB7EIG5</accession>
<comment type="caution">
    <text evidence="1">The sequence shown here is derived from an EMBL/GenBank/DDBJ whole genome shotgun (WGS) entry which is preliminary data.</text>
</comment>
<evidence type="ECO:0000313" key="1">
    <source>
        <dbReference type="EMBL" id="KAG8001839.1"/>
    </source>
</evidence>
<reference evidence="1" key="1">
    <citation type="submission" date="2020-04" db="EMBL/GenBank/DDBJ databases">
        <title>A chromosome-scale assembly and high-density genetic map of the yellow drum (Nibea albiflora) genome.</title>
        <authorList>
            <person name="Xu D."/>
            <person name="Zhang W."/>
            <person name="Chen R."/>
            <person name="Tan P."/>
            <person name="Wang L."/>
            <person name="Song H."/>
            <person name="Tian L."/>
            <person name="Zhu Q."/>
            <person name="Wang B."/>
        </authorList>
    </citation>
    <scope>NUCLEOTIDE SEQUENCE</scope>
    <source>
        <strain evidence="1">ZJHYS-2018</strain>
    </source>
</reference>
<organism evidence="1 2">
    <name type="scientific">Nibea albiflora</name>
    <name type="common">Yellow drum</name>
    <name type="synonym">Corvina albiflora</name>
    <dbReference type="NCBI Taxonomy" id="240163"/>
    <lineage>
        <taxon>Eukaryota</taxon>
        <taxon>Metazoa</taxon>
        <taxon>Chordata</taxon>
        <taxon>Craniata</taxon>
        <taxon>Vertebrata</taxon>
        <taxon>Euteleostomi</taxon>
        <taxon>Actinopterygii</taxon>
        <taxon>Neopterygii</taxon>
        <taxon>Teleostei</taxon>
        <taxon>Neoteleostei</taxon>
        <taxon>Acanthomorphata</taxon>
        <taxon>Eupercaria</taxon>
        <taxon>Sciaenidae</taxon>
        <taxon>Nibea</taxon>
    </lineage>
</organism>
<name>A0ACB7EIG5_NIBAL</name>
<proteinExistence type="predicted"/>
<evidence type="ECO:0000313" key="2">
    <source>
        <dbReference type="Proteomes" id="UP000805704"/>
    </source>
</evidence>
<keyword evidence="2" id="KW-1185">Reference proteome</keyword>
<protein>
    <submittedName>
        <fullName evidence="1">Uncharacterized protein</fullName>
    </submittedName>
</protein>
<dbReference type="Proteomes" id="UP000805704">
    <property type="component" value="Chromosome 6"/>
</dbReference>
<gene>
    <name evidence="1" type="ORF">GBF38_012067</name>
</gene>
<dbReference type="EMBL" id="CM024794">
    <property type="protein sequence ID" value="KAG8001839.1"/>
    <property type="molecule type" value="Genomic_DNA"/>
</dbReference>
<sequence length="477" mass="53002">MPRMTVAYPKAKGVTGLGKREDRECKWMEEVKEDGEGEPAERQSRPNQTPAALQLLQTSWSQTLRTVRPWKGWCSFALVGVVWSVCQVEEPQHPSLFLTDVCWRLLLVCLLWIVLGGCAHALRCCLRPGQNQGEPSLRIQQEVTAENRDKQCSCTSQPGKRSPGPDDPLALALVDSLLLCVLQEPLSDPSVPHMKTLLFRLESVFHTLEKAPVGSEATPEEVDRDPALTDKLKLILDYLQQRMRSLCRLVQVQGDFETSVKDMLEGLDGLWAQLEELHTGVTLTKEGSQGLGDLASAQTDTESLFAVLDHYRNRLQSCQTHLKDSTQLLQELTWRHAHICNSVSCSSESVWPELLLQSNIEQFDKVQESFLSLEQQTSTFQAHLEGLGKENQEGLAGPLAQANGADSCSVSPENSPHLHSQRTSDVSLEHRNSTSASTSSTDADPETEADNPLTLCERSALQFSTTIGRLRKSGRRK</sequence>